<gene>
    <name evidence="1" type="ORF">WI38_31590</name>
</gene>
<evidence type="ECO:0000313" key="1">
    <source>
        <dbReference type="EMBL" id="KUZ81965.1"/>
    </source>
</evidence>
<dbReference type="RefSeq" id="WP_059637776.1">
    <property type="nucleotide sequence ID" value="NZ_LOTK01000067.1"/>
</dbReference>
<proteinExistence type="predicted"/>
<accession>A0A102KUY3</accession>
<comment type="caution">
    <text evidence="1">The sequence shown here is derived from an EMBL/GenBank/DDBJ whole genome shotgun (WGS) entry which is preliminary data.</text>
</comment>
<protein>
    <submittedName>
        <fullName evidence="1">Uncharacterized protein</fullName>
    </submittedName>
</protein>
<evidence type="ECO:0000313" key="2">
    <source>
        <dbReference type="Proteomes" id="UP000065521"/>
    </source>
</evidence>
<organism evidence="1 2">
    <name type="scientific">Burkholderia ubonensis</name>
    <dbReference type="NCBI Taxonomy" id="101571"/>
    <lineage>
        <taxon>Bacteria</taxon>
        <taxon>Pseudomonadati</taxon>
        <taxon>Pseudomonadota</taxon>
        <taxon>Betaproteobacteria</taxon>
        <taxon>Burkholderiales</taxon>
        <taxon>Burkholderiaceae</taxon>
        <taxon>Burkholderia</taxon>
        <taxon>Burkholderia cepacia complex</taxon>
    </lineage>
</organism>
<dbReference type="Proteomes" id="UP000065521">
    <property type="component" value="Unassembled WGS sequence"/>
</dbReference>
<reference evidence="1 2" key="1">
    <citation type="submission" date="2015-11" db="EMBL/GenBank/DDBJ databases">
        <title>Expanding the genomic diversity of Burkholderia species for the development of highly accurate diagnostics.</title>
        <authorList>
            <person name="Sahl J."/>
            <person name="Keim P."/>
            <person name="Wagner D."/>
        </authorList>
    </citation>
    <scope>NUCLEOTIDE SEQUENCE [LARGE SCALE GENOMIC DNA]</scope>
    <source>
        <strain evidence="1 2">RF32-BP4</strain>
    </source>
</reference>
<dbReference type="AlphaFoldDB" id="A0A102KUY3"/>
<sequence length="222" mass="24430">MRERPRHLRALRQGLRVLAVAALAWIAVLLAAQPAFADAFDRAAEAQRYRAWLAQFEADFATLQQRRASGGPITNDEFERIFAKSVVPKSRAVPLLKTVGEHAGISAGAGFAAAGAGRIFFDVLRESVPAGEGGIYPETDPKIAARDLTVWYMHIGTGGETAERYFSDPKRFKPYHLPPPGTLERNAYPFLLMDDRHGALRLGGVSAEFWNLIATLHGTQFQ</sequence>
<dbReference type="EMBL" id="LOTN01000071">
    <property type="protein sequence ID" value="KUZ81965.1"/>
    <property type="molecule type" value="Genomic_DNA"/>
</dbReference>
<name>A0A102KUY3_9BURK</name>